<reference evidence="1" key="1">
    <citation type="submission" date="2014-11" db="EMBL/GenBank/DDBJ databases">
        <authorList>
            <person name="Amaro Gonzalez C."/>
        </authorList>
    </citation>
    <scope>NUCLEOTIDE SEQUENCE</scope>
</reference>
<name>A0A0E9UBM3_ANGAN</name>
<dbReference type="AlphaFoldDB" id="A0A0E9UBM3"/>
<evidence type="ECO:0000313" key="1">
    <source>
        <dbReference type="EMBL" id="JAH63137.1"/>
    </source>
</evidence>
<reference evidence="1" key="2">
    <citation type="journal article" date="2015" name="Fish Shellfish Immunol.">
        <title>Early steps in the European eel (Anguilla anguilla)-Vibrio vulnificus interaction in the gills: Role of the RtxA13 toxin.</title>
        <authorList>
            <person name="Callol A."/>
            <person name="Pajuelo D."/>
            <person name="Ebbesson L."/>
            <person name="Teles M."/>
            <person name="MacKenzie S."/>
            <person name="Amaro C."/>
        </authorList>
    </citation>
    <scope>NUCLEOTIDE SEQUENCE</scope>
</reference>
<accession>A0A0E9UBM3</accession>
<dbReference type="EMBL" id="GBXM01045440">
    <property type="protein sequence ID" value="JAH63137.1"/>
    <property type="molecule type" value="Transcribed_RNA"/>
</dbReference>
<organism evidence="1">
    <name type="scientific">Anguilla anguilla</name>
    <name type="common">European freshwater eel</name>
    <name type="synonym">Muraena anguilla</name>
    <dbReference type="NCBI Taxonomy" id="7936"/>
    <lineage>
        <taxon>Eukaryota</taxon>
        <taxon>Metazoa</taxon>
        <taxon>Chordata</taxon>
        <taxon>Craniata</taxon>
        <taxon>Vertebrata</taxon>
        <taxon>Euteleostomi</taxon>
        <taxon>Actinopterygii</taxon>
        <taxon>Neopterygii</taxon>
        <taxon>Teleostei</taxon>
        <taxon>Anguilliformes</taxon>
        <taxon>Anguillidae</taxon>
        <taxon>Anguilla</taxon>
    </lineage>
</organism>
<sequence>MGCKVQCNSLRSGFKLTQDFSSHHAA</sequence>
<dbReference type="EMBL" id="GBXM01051113">
    <property type="protein sequence ID" value="JAH57464.1"/>
    <property type="molecule type" value="Transcribed_RNA"/>
</dbReference>
<protein>
    <submittedName>
        <fullName evidence="1">Uncharacterized protein</fullName>
    </submittedName>
</protein>
<proteinExistence type="predicted"/>